<dbReference type="Gene3D" id="2.170.120.30">
    <property type="match status" value="2"/>
</dbReference>
<gene>
    <name evidence="2" type="ORF">GRF59_27790</name>
</gene>
<dbReference type="Proteomes" id="UP000460318">
    <property type="component" value="Unassembled WGS sequence"/>
</dbReference>
<comment type="caution">
    <text evidence="2">The sequence shown here is derived from an EMBL/GenBank/DDBJ whole genome shotgun (WGS) entry which is preliminary data.</text>
</comment>
<dbReference type="Pfam" id="PF07949">
    <property type="entry name" value="YbbR"/>
    <property type="match status" value="3"/>
</dbReference>
<reference evidence="2 3" key="1">
    <citation type="submission" date="2019-12" db="EMBL/GenBank/DDBJ databases">
        <title>Paenibacillus sp. nov., an endophytic bacterium isolated from the stem of Dendrobium.</title>
        <authorList>
            <person name="Zhao R."/>
        </authorList>
    </citation>
    <scope>NUCLEOTIDE SEQUENCE [LARGE SCALE GENOMIC DNA]</scope>
    <source>
        <strain evidence="2 3">HJL G12</strain>
    </source>
</reference>
<keyword evidence="3" id="KW-1185">Reference proteome</keyword>
<dbReference type="PANTHER" id="PTHR37804">
    <property type="entry name" value="CDAA REGULATORY PROTEIN CDAR"/>
    <property type="match status" value="1"/>
</dbReference>
<evidence type="ECO:0000313" key="2">
    <source>
        <dbReference type="EMBL" id="MWV47404.1"/>
    </source>
</evidence>
<feature type="compositionally biased region" description="Polar residues" evidence="1">
    <location>
        <begin position="457"/>
        <end position="468"/>
    </location>
</feature>
<sequence length="493" mass="53017">MKNYVRIQPLKKNARCSGAGRGLIKMNKWINNNNFAKILALAVSVLLWSMVHWNNDTPTPTAKIDTRIIENVKVQPYGLDEKKYILSAMDTDRVRIEIKGKKTDLLSAFSGEYKIKLDLSNAKVGTSTLPLSVDIPKGLEIVNIQPSTVTVNIEERNTATFPVTIVTKGAPAEGYQIGKITPQPATVKVTLPESELREVSKVQGTVTIDGEDGSVKEKRIKLTAYDKKGQEIEGAVLDPSTVTADVMISPPFKEIPIELQYTGKLPEGLVISKAQPNVTKVKLYGSQEELAGVKSYTNISVDLSQITQAGTIVLPVDLTAPSGFEKIEPSSLQVEITTVSNSQRVINDIPITIKNDDNSNLQAKITNPASQTMSLTLNGAPGLLNSLTKDDIQLIASVGNLKPGTHEVTLQVVLPRYISRVDQGSPLTATIEIKDNSTPATTDPETGTDGIGKDKNQNQGTHPGTGTEDQGGEPDGTVDNQEPSGDSGDTGTN</sequence>
<proteinExistence type="predicted"/>
<accession>A0A7X3LLE8</accession>
<feature type="region of interest" description="Disordered" evidence="1">
    <location>
        <begin position="429"/>
        <end position="493"/>
    </location>
</feature>
<feature type="compositionally biased region" description="Polar residues" evidence="1">
    <location>
        <begin position="478"/>
        <end position="493"/>
    </location>
</feature>
<evidence type="ECO:0000256" key="1">
    <source>
        <dbReference type="SAM" id="MobiDB-lite"/>
    </source>
</evidence>
<dbReference type="AlphaFoldDB" id="A0A7X3LLE8"/>
<feature type="compositionally biased region" description="Polar residues" evidence="1">
    <location>
        <begin position="436"/>
        <end position="445"/>
    </location>
</feature>
<dbReference type="InterPro" id="IPR053154">
    <property type="entry name" value="c-di-AMP_regulator"/>
</dbReference>
<dbReference type="Gene3D" id="2.170.120.40">
    <property type="entry name" value="YbbR-like domain"/>
    <property type="match status" value="2"/>
</dbReference>
<organism evidence="2 3">
    <name type="scientific">Paenibacillus dendrobii</name>
    <dbReference type="NCBI Taxonomy" id="2691084"/>
    <lineage>
        <taxon>Bacteria</taxon>
        <taxon>Bacillati</taxon>
        <taxon>Bacillota</taxon>
        <taxon>Bacilli</taxon>
        <taxon>Bacillales</taxon>
        <taxon>Paenibacillaceae</taxon>
        <taxon>Paenibacillus</taxon>
    </lineage>
</organism>
<name>A0A7X3LLE8_9BACL</name>
<evidence type="ECO:0000313" key="3">
    <source>
        <dbReference type="Proteomes" id="UP000460318"/>
    </source>
</evidence>
<dbReference type="InterPro" id="IPR012505">
    <property type="entry name" value="YbbR"/>
</dbReference>
<evidence type="ECO:0008006" key="4">
    <source>
        <dbReference type="Google" id="ProtNLM"/>
    </source>
</evidence>
<dbReference type="PANTHER" id="PTHR37804:SF1">
    <property type="entry name" value="CDAA REGULATORY PROTEIN CDAR"/>
    <property type="match status" value="1"/>
</dbReference>
<dbReference type="EMBL" id="WUBI01000007">
    <property type="protein sequence ID" value="MWV47404.1"/>
    <property type="molecule type" value="Genomic_DNA"/>
</dbReference>
<protein>
    <recommendedName>
        <fullName evidence="4">YbbR-like domain-containing protein</fullName>
    </recommendedName>
</protein>